<dbReference type="InterPro" id="IPR023214">
    <property type="entry name" value="HAD_sf"/>
</dbReference>
<dbReference type="Pfam" id="PF00122">
    <property type="entry name" value="E1-E2_ATPase"/>
    <property type="match status" value="1"/>
</dbReference>
<feature type="domain" description="HMA" evidence="17">
    <location>
        <begin position="39"/>
        <end position="103"/>
    </location>
</feature>
<feature type="transmembrane region" description="Helical" evidence="15">
    <location>
        <begin position="367"/>
        <end position="387"/>
    </location>
</feature>
<evidence type="ECO:0000256" key="5">
    <source>
        <dbReference type="ARBA" id="ARBA00022553"/>
    </source>
</evidence>
<keyword evidence="4 15" id="KW-1003">Cell membrane</keyword>
<comment type="subcellular location">
    <subcellularLocation>
        <location evidence="1">Cell membrane</location>
        <topology evidence="1">Multi-pass membrane protein</topology>
    </subcellularLocation>
</comment>
<dbReference type="PROSITE" id="PS00154">
    <property type="entry name" value="ATPASE_E1_E2"/>
    <property type="match status" value="1"/>
</dbReference>
<evidence type="ECO:0000313" key="19">
    <source>
        <dbReference type="Proteomes" id="UP000188388"/>
    </source>
</evidence>
<dbReference type="GO" id="GO:0055070">
    <property type="term" value="P:copper ion homeostasis"/>
    <property type="evidence" value="ECO:0007669"/>
    <property type="project" value="TreeGrafter"/>
</dbReference>
<dbReference type="Gene3D" id="2.70.150.10">
    <property type="entry name" value="Calcium-transporting ATPase, cytoplasmic transduction domain A"/>
    <property type="match status" value="1"/>
</dbReference>
<dbReference type="SUPFAM" id="SSF81665">
    <property type="entry name" value="Calcium ATPase, transmembrane domain M"/>
    <property type="match status" value="1"/>
</dbReference>
<dbReference type="InterPro" id="IPR023298">
    <property type="entry name" value="ATPase_P-typ_TM_dom_sf"/>
</dbReference>
<dbReference type="InterPro" id="IPR027256">
    <property type="entry name" value="P-typ_ATPase_IB"/>
</dbReference>
<dbReference type="Pfam" id="PF00403">
    <property type="entry name" value="HMA"/>
    <property type="match status" value="1"/>
</dbReference>
<dbReference type="GO" id="GO:0016887">
    <property type="term" value="F:ATP hydrolysis activity"/>
    <property type="evidence" value="ECO:0007669"/>
    <property type="project" value="InterPro"/>
</dbReference>
<feature type="transmembrane region" description="Helical" evidence="15">
    <location>
        <begin position="690"/>
        <end position="707"/>
    </location>
</feature>
<dbReference type="RefSeq" id="WP_077376393.1">
    <property type="nucleotide sequence ID" value="NZ_FTPD01000010.1"/>
</dbReference>
<dbReference type="CDD" id="cd00371">
    <property type="entry name" value="HMA"/>
    <property type="match status" value="1"/>
</dbReference>
<dbReference type="PANTHER" id="PTHR43520">
    <property type="entry name" value="ATP7, ISOFORM B"/>
    <property type="match status" value="1"/>
</dbReference>
<dbReference type="NCBIfam" id="TIGR01511">
    <property type="entry name" value="ATPase-IB1_Cu"/>
    <property type="match status" value="1"/>
</dbReference>
<feature type="transmembrane region" description="Helical" evidence="15">
    <location>
        <begin position="119"/>
        <end position="139"/>
    </location>
</feature>
<dbReference type="GO" id="GO:0005524">
    <property type="term" value="F:ATP binding"/>
    <property type="evidence" value="ECO:0007669"/>
    <property type="project" value="UniProtKB-UniRule"/>
</dbReference>
<reference evidence="19" key="1">
    <citation type="submission" date="2017-01" db="EMBL/GenBank/DDBJ databases">
        <authorList>
            <person name="Brunel B."/>
        </authorList>
    </citation>
    <scope>NUCLEOTIDE SEQUENCE [LARGE SCALE GENOMIC DNA]</scope>
</reference>
<feature type="transmembrane region" description="Helical" evidence="15">
    <location>
        <begin position="151"/>
        <end position="172"/>
    </location>
</feature>
<evidence type="ECO:0000256" key="6">
    <source>
        <dbReference type="ARBA" id="ARBA00022692"/>
    </source>
</evidence>
<keyword evidence="12 15" id="KW-1133">Transmembrane helix</keyword>
<evidence type="ECO:0000256" key="13">
    <source>
        <dbReference type="ARBA" id="ARBA00023065"/>
    </source>
</evidence>
<evidence type="ECO:0000256" key="10">
    <source>
        <dbReference type="ARBA" id="ARBA00022842"/>
    </source>
</evidence>
<dbReference type="PRINTS" id="PR00119">
    <property type="entry name" value="CATATPASE"/>
</dbReference>
<dbReference type="SUPFAM" id="SSF56784">
    <property type="entry name" value="HAD-like"/>
    <property type="match status" value="1"/>
</dbReference>
<evidence type="ECO:0000256" key="1">
    <source>
        <dbReference type="ARBA" id="ARBA00004651"/>
    </source>
</evidence>
<dbReference type="Gene3D" id="3.30.70.100">
    <property type="match status" value="1"/>
</dbReference>
<dbReference type="PANTHER" id="PTHR43520:SF5">
    <property type="entry name" value="CATION-TRANSPORTING P-TYPE ATPASE-RELATED"/>
    <property type="match status" value="1"/>
</dbReference>
<comment type="similarity">
    <text evidence="2 15">Belongs to the cation transport ATPase (P-type) (TC 3.A.3) family. Type IB subfamily.</text>
</comment>
<dbReference type="InterPro" id="IPR059000">
    <property type="entry name" value="ATPase_P-type_domA"/>
</dbReference>
<protein>
    <submittedName>
        <fullName evidence="18">Nitrogen fixation protein FixI</fullName>
        <ecNumber evidence="18">3.6.3.-</ecNumber>
    </submittedName>
</protein>
<dbReference type="Pfam" id="PF00702">
    <property type="entry name" value="Hydrolase"/>
    <property type="match status" value="1"/>
</dbReference>
<gene>
    <name evidence="18" type="primary">fixI</name>
    <name evidence="18" type="ORF">BQ8794_180203</name>
</gene>
<keyword evidence="11" id="KW-1278">Translocase</keyword>
<dbReference type="InterPro" id="IPR017969">
    <property type="entry name" value="Heavy-metal-associated_CS"/>
</dbReference>
<evidence type="ECO:0000256" key="12">
    <source>
        <dbReference type="ARBA" id="ARBA00022989"/>
    </source>
</evidence>
<name>A0A1R3V6J1_9HYPH</name>
<evidence type="ECO:0000256" key="7">
    <source>
        <dbReference type="ARBA" id="ARBA00022723"/>
    </source>
</evidence>
<evidence type="ECO:0000256" key="4">
    <source>
        <dbReference type="ARBA" id="ARBA00022475"/>
    </source>
</evidence>
<keyword evidence="13" id="KW-0406">Ion transport</keyword>
<dbReference type="STRING" id="1631249.BQ8794_180203"/>
<dbReference type="SUPFAM" id="SSF55008">
    <property type="entry name" value="HMA, heavy metal-associated domain"/>
    <property type="match status" value="1"/>
</dbReference>
<keyword evidence="14 15" id="KW-0472">Membrane</keyword>
<keyword evidence="7 15" id="KW-0479">Metal-binding</keyword>
<evidence type="ECO:0000256" key="11">
    <source>
        <dbReference type="ARBA" id="ARBA00022967"/>
    </source>
</evidence>
<evidence type="ECO:0000256" key="9">
    <source>
        <dbReference type="ARBA" id="ARBA00022840"/>
    </source>
</evidence>
<evidence type="ECO:0000256" key="15">
    <source>
        <dbReference type="RuleBase" id="RU362081"/>
    </source>
</evidence>
<accession>A0A1R3V6J1</accession>
<evidence type="ECO:0000313" key="18">
    <source>
        <dbReference type="EMBL" id="SIT54859.1"/>
    </source>
</evidence>
<evidence type="ECO:0000259" key="17">
    <source>
        <dbReference type="PROSITE" id="PS50846"/>
    </source>
</evidence>
<keyword evidence="3" id="KW-0813">Transport</keyword>
<keyword evidence="19" id="KW-1185">Reference proteome</keyword>
<dbReference type="InterPro" id="IPR001757">
    <property type="entry name" value="P_typ_ATPase"/>
</dbReference>
<evidence type="ECO:0000256" key="3">
    <source>
        <dbReference type="ARBA" id="ARBA00022448"/>
    </source>
</evidence>
<dbReference type="GO" id="GO:0043682">
    <property type="term" value="F:P-type divalent copper transporter activity"/>
    <property type="evidence" value="ECO:0007669"/>
    <property type="project" value="TreeGrafter"/>
</dbReference>
<dbReference type="NCBIfam" id="TIGR01512">
    <property type="entry name" value="ATPase-IB2_Cd"/>
    <property type="match status" value="1"/>
</dbReference>
<keyword evidence="6 15" id="KW-0812">Transmembrane</keyword>
<keyword evidence="10" id="KW-0460">Magnesium</keyword>
<evidence type="ECO:0000256" key="8">
    <source>
        <dbReference type="ARBA" id="ARBA00022741"/>
    </source>
</evidence>
<keyword evidence="8 15" id="KW-0547">Nucleotide-binding</keyword>
<dbReference type="Proteomes" id="UP000188388">
    <property type="component" value="Unassembled WGS sequence"/>
</dbReference>
<dbReference type="EMBL" id="FTPD01000010">
    <property type="protein sequence ID" value="SIT54859.1"/>
    <property type="molecule type" value="Genomic_DNA"/>
</dbReference>
<dbReference type="InterPro" id="IPR023299">
    <property type="entry name" value="ATPase_P-typ_cyto_dom_N"/>
</dbReference>
<feature type="transmembrane region" description="Helical" evidence="15">
    <location>
        <begin position="212"/>
        <end position="230"/>
    </location>
</feature>
<dbReference type="SUPFAM" id="SSF81653">
    <property type="entry name" value="Calcium ATPase, transduction domain A"/>
    <property type="match status" value="1"/>
</dbReference>
<keyword evidence="18" id="KW-0378">Hydrolase</keyword>
<dbReference type="InterPro" id="IPR008250">
    <property type="entry name" value="ATPase_P-typ_transduc_dom_A_sf"/>
</dbReference>
<evidence type="ECO:0000256" key="2">
    <source>
        <dbReference type="ARBA" id="ARBA00006024"/>
    </source>
</evidence>
<dbReference type="PROSITE" id="PS50846">
    <property type="entry name" value="HMA_2"/>
    <property type="match status" value="1"/>
</dbReference>
<dbReference type="EC" id="3.6.3.-" evidence="18"/>
<organism evidence="18 19">
    <name type="scientific">Mesorhizobium prunaredense</name>
    <dbReference type="NCBI Taxonomy" id="1631249"/>
    <lineage>
        <taxon>Bacteria</taxon>
        <taxon>Pseudomonadati</taxon>
        <taxon>Pseudomonadota</taxon>
        <taxon>Alphaproteobacteria</taxon>
        <taxon>Hyphomicrobiales</taxon>
        <taxon>Phyllobacteriaceae</taxon>
        <taxon>Mesorhizobium</taxon>
    </lineage>
</organism>
<dbReference type="Gene3D" id="3.40.50.1000">
    <property type="entry name" value="HAD superfamily/HAD-like"/>
    <property type="match status" value="1"/>
</dbReference>
<sequence>MSCCAPGAETALDLESSISVLPSSQEVRLASRSLGGDLHQTDLSVPTVHCAACIQSIERALGKLDRVEGVRVNLSTKRVAIRWRGNEVPPFVAALGRLGYEAHLFEPETGEKDKTLSELIRAVGVAGFAAGNIMLLSMSVWSGAEGATRDLFHWVSALIAIPALAFAGGIYFRSAWNALRHGRMNMDVPIAVGVSLAYAMSLYETINHGDHAYFDASVSLLFFLLIGRTLDHVMRERARTAVNGLSRLAARGAIVLRDDGTRDYRPVGEIEPGMQLLIAAGERIPVDGKVIRGSSDLDCSLVSGESTPRTVATGETVQAGTHNLTGPLTVEATAAAKDSFLAEMVRLMEAAEGGRAHYRRIADRVSALYAPVVHLTAFLSFLGWMAATGDWHRAVTNAIAVLIITCPCALGLAVPIVQVVAAKRLFESGVMVKDGSAMERLAAIDTAVFDKTGTLTLGQPRLVNASSVDPAMLAIAAEMAAHSRHPHSNAIATFAGFAGQPKLEAVSEHPGFGIEATARGSTWRLGRRGWAGWKARTGGESRYGGTVLTKDGIIVASFVFKDALRPDARAAIEQLNNARVSVEMLSGDTGAACGEVATTLGIHHFVPALLPSGKVKYIESLAKDGHKVLMVGDGLNDTPALGAAHVSIAPATAADVGRKAADFVFLHESLSAVSLALDVSRKAGQLIRQNIAIAIVYNAIAVPIAILGQVTPLIAAIAMSASSLLVIGNASRLQGFVPDVTRRTAPPDSRSHTGTLTQPS</sequence>
<feature type="transmembrane region" description="Helical" evidence="15">
    <location>
        <begin position="399"/>
        <end position="421"/>
    </location>
</feature>
<dbReference type="Gene3D" id="3.40.1110.10">
    <property type="entry name" value="Calcium-transporting ATPase, cytoplasmic domain N"/>
    <property type="match status" value="1"/>
</dbReference>
<dbReference type="GO" id="GO:0005507">
    <property type="term" value="F:copper ion binding"/>
    <property type="evidence" value="ECO:0007669"/>
    <property type="project" value="TreeGrafter"/>
</dbReference>
<feature type="transmembrane region" description="Helical" evidence="15">
    <location>
        <begin position="184"/>
        <end position="206"/>
    </location>
</feature>
<dbReference type="NCBIfam" id="TIGR01525">
    <property type="entry name" value="ATPase-IB_hvy"/>
    <property type="match status" value="1"/>
</dbReference>
<dbReference type="PRINTS" id="PR00943">
    <property type="entry name" value="CUATPASE"/>
</dbReference>
<keyword evidence="9 15" id="KW-0067">ATP-binding</keyword>
<dbReference type="PROSITE" id="PS01047">
    <property type="entry name" value="HMA_1"/>
    <property type="match status" value="1"/>
</dbReference>
<keyword evidence="5" id="KW-0597">Phosphoprotein</keyword>
<dbReference type="AlphaFoldDB" id="A0A1R3V6J1"/>
<dbReference type="InterPro" id="IPR018303">
    <property type="entry name" value="ATPase_P-typ_P_site"/>
</dbReference>
<feature type="region of interest" description="Disordered" evidence="16">
    <location>
        <begin position="739"/>
        <end position="760"/>
    </location>
</feature>
<dbReference type="InterPro" id="IPR036163">
    <property type="entry name" value="HMA_dom_sf"/>
</dbReference>
<dbReference type="GO" id="GO:0005886">
    <property type="term" value="C:plasma membrane"/>
    <property type="evidence" value="ECO:0007669"/>
    <property type="project" value="UniProtKB-SubCell"/>
</dbReference>
<evidence type="ECO:0000256" key="14">
    <source>
        <dbReference type="ARBA" id="ARBA00023136"/>
    </source>
</evidence>
<proteinExistence type="inferred from homology"/>
<evidence type="ECO:0000256" key="16">
    <source>
        <dbReference type="SAM" id="MobiDB-lite"/>
    </source>
</evidence>
<dbReference type="InterPro" id="IPR036412">
    <property type="entry name" value="HAD-like_sf"/>
</dbReference>
<dbReference type="InterPro" id="IPR006121">
    <property type="entry name" value="HMA_dom"/>
</dbReference>
<dbReference type="CDD" id="cd02092">
    <property type="entry name" value="P-type_ATPase_FixI-like"/>
    <property type="match status" value="1"/>
</dbReference>
<dbReference type="NCBIfam" id="TIGR01494">
    <property type="entry name" value="ATPase_P-type"/>
    <property type="match status" value="1"/>
</dbReference>